<dbReference type="Proteomes" id="UP001060275">
    <property type="component" value="Unassembled WGS sequence"/>
</dbReference>
<dbReference type="SUPFAM" id="SSF52266">
    <property type="entry name" value="SGNH hydrolase"/>
    <property type="match status" value="1"/>
</dbReference>
<dbReference type="GO" id="GO:0016788">
    <property type="term" value="F:hydrolase activity, acting on ester bonds"/>
    <property type="evidence" value="ECO:0007669"/>
    <property type="project" value="UniProtKB-ARBA"/>
</dbReference>
<feature type="domain" description="SGNH hydrolase-type esterase" evidence="1">
    <location>
        <begin position="7"/>
        <end position="187"/>
    </location>
</feature>
<dbReference type="Gene3D" id="3.40.50.1110">
    <property type="entry name" value="SGNH hydrolase"/>
    <property type="match status" value="1"/>
</dbReference>
<dbReference type="AlphaFoldDB" id="A0A9Q4AR66"/>
<dbReference type="RefSeq" id="WP_254675387.1">
    <property type="nucleotide sequence ID" value="NZ_JAMWDU010000005.1"/>
</dbReference>
<evidence type="ECO:0000313" key="3">
    <source>
        <dbReference type="Proteomes" id="UP001060275"/>
    </source>
</evidence>
<accession>A0A9Q4AR66</accession>
<dbReference type="InterPro" id="IPR051532">
    <property type="entry name" value="Ester_Hydrolysis_Enzymes"/>
</dbReference>
<protein>
    <submittedName>
        <fullName evidence="2">SGNH/GDSL hydrolase family protein</fullName>
    </submittedName>
</protein>
<gene>
    <name evidence="2" type="ORF">NF348_14510</name>
</gene>
<dbReference type="EMBL" id="JAMWDU010000005">
    <property type="protein sequence ID" value="MCP8888330.1"/>
    <property type="molecule type" value="Genomic_DNA"/>
</dbReference>
<dbReference type="CDD" id="cd01839">
    <property type="entry name" value="SGNH_arylesterase_like"/>
    <property type="match status" value="1"/>
</dbReference>
<keyword evidence="2" id="KW-0378">Hydrolase</keyword>
<dbReference type="InterPro" id="IPR036514">
    <property type="entry name" value="SGNH_hydro_sf"/>
</dbReference>
<evidence type="ECO:0000313" key="2">
    <source>
        <dbReference type="EMBL" id="MCP8888330.1"/>
    </source>
</evidence>
<reference evidence="2" key="1">
    <citation type="submission" date="2022-06" db="EMBL/GenBank/DDBJ databases">
        <title>Devosia sp. XJ19-45 genome assembly.</title>
        <authorList>
            <person name="Li B."/>
            <person name="Cai M."/>
            <person name="Nie G."/>
            <person name="Li W."/>
        </authorList>
    </citation>
    <scope>NUCLEOTIDE SEQUENCE</scope>
    <source>
        <strain evidence="2">XJ19-45</strain>
    </source>
</reference>
<keyword evidence="3" id="KW-1185">Reference proteome</keyword>
<comment type="caution">
    <text evidence="2">The sequence shown here is derived from an EMBL/GenBank/DDBJ whole genome shotgun (WGS) entry which is preliminary data.</text>
</comment>
<name>A0A9Q4AR66_9HYPH</name>
<dbReference type="PANTHER" id="PTHR30383:SF29">
    <property type="entry name" value="SGNH HYDROLASE-TYPE ESTERASE DOMAIN-CONTAINING PROTEIN"/>
    <property type="match status" value="1"/>
</dbReference>
<evidence type="ECO:0000259" key="1">
    <source>
        <dbReference type="Pfam" id="PF13472"/>
    </source>
</evidence>
<dbReference type="PANTHER" id="PTHR30383">
    <property type="entry name" value="THIOESTERASE 1/PROTEASE 1/LYSOPHOSPHOLIPASE L1"/>
    <property type="match status" value="1"/>
</dbReference>
<dbReference type="Pfam" id="PF13472">
    <property type="entry name" value="Lipase_GDSL_2"/>
    <property type="match status" value="1"/>
</dbReference>
<dbReference type="InterPro" id="IPR013830">
    <property type="entry name" value="SGNH_hydro"/>
</dbReference>
<proteinExistence type="predicted"/>
<sequence>MTHNVLVVGDSLTWGADPSTKRRHPPEQRWPDVLSTCLGGGAQVITEALCGRTTSMDDNAVIEERNAARSLPMLLASHQPLDLVAIMLGTNDLKPHLGAHAFAAQAGMRRLVQLVQRHPYLYGSPPQVVIMAPPPRIATPNRPDMSAFTIAQSRLLVSLYRELATELRVGFFDAGAVCVPSEADGVHLDAVQTAQIGRAIAPLIQDRLSKVV</sequence>
<organism evidence="2 3">
    <name type="scientific">Devosia ureilytica</name>
    <dbReference type="NCBI Taxonomy" id="2952754"/>
    <lineage>
        <taxon>Bacteria</taxon>
        <taxon>Pseudomonadati</taxon>
        <taxon>Pseudomonadota</taxon>
        <taxon>Alphaproteobacteria</taxon>
        <taxon>Hyphomicrobiales</taxon>
        <taxon>Devosiaceae</taxon>
        <taxon>Devosia</taxon>
    </lineage>
</organism>